<proteinExistence type="predicted"/>
<reference evidence="1 2" key="1">
    <citation type="submission" date="2020-03" db="EMBL/GenBank/DDBJ databases">
        <title>Whole genome shotgun sequence of Phytohabitans flavus NBRC 107702.</title>
        <authorList>
            <person name="Komaki H."/>
            <person name="Tamura T."/>
        </authorList>
    </citation>
    <scope>NUCLEOTIDE SEQUENCE [LARGE SCALE GENOMIC DNA]</scope>
    <source>
        <strain evidence="1 2">NBRC 107702</strain>
    </source>
</reference>
<evidence type="ECO:0000313" key="1">
    <source>
        <dbReference type="EMBL" id="BCB78027.1"/>
    </source>
</evidence>
<evidence type="ECO:0008006" key="3">
    <source>
        <dbReference type="Google" id="ProtNLM"/>
    </source>
</evidence>
<keyword evidence="2" id="KW-1185">Reference proteome</keyword>
<dbReference type="EMBL" id="AP022870">
    <property type="protein sequence ID" value="BCB78027.1"/>
    <property type="molecule type" value="Genomic_DNA"/>
</dbReference>
<dbReference type="KEGG" id="pfla:Pflav_044370"/>
<protein>
    <recommendedName>
        <fullName evidence="3">Adenylate cyclase</fullName>
    </recommendedName>
</protein>
<accession>A0A6F8XW59</accession>
<gene>
    <name evidence="1" type="ORF">Pflav_044370</name>
</gene>
<reference evidence="1 2" key="2">
    <citation type="submission" date="2020-03" db="EMBL/GenBank/DDBJ databases">
        <authorList>
            <person name="Ichikawa N."/>
            <person name="Kimura A."/>
            <person name="Kitahashi Y."/>
            <person name="Uohara A."/>
        </authorList>
    </citation>
    <scope>NUCLEOTIDE SEQUENCE [LARGE SCALE GENOMIC DNA]</scope>
    <source>
        <strain evidence="1 2">NBRC 107702</strain>
    </source>
</reference>
<dbReference type="RefSeq" id="WP_173037658.1">
    <property type="nucleotide sequence ID" value="NZ_AP022870.1"/>
</dbReference>
<sequence>MRLEGAGLRSLRLPDQIETLLLRRPPATLNVHAPNGGHRLDLRLFPYGPDVVIPDGLRRASKLWLWVGGEVSMTVLAAMTDLEDLTITFDGAPGALTDLRELDRHSRLHSLRLDDAFGLDPASLPELRSLRHLELNGTRRTTAAAVKGRFKGSAVTVSVSGAKSQAWLAAHMDNPFRDWVEDSEAYGRAACAAYTRAMSAVNAIPSAAPDRLEAVERTLRGLVTDLNTVHDEHGPIETDDREHAWYVFEELANRLQVPAPEASRWFDEARRF</sequence>
<organism evidence="1 2">
    <name type="scientific">Phytohabitans flavus</name>
    <dbReference type="NCBI Taxonomy" id="1076124"/>
    <lineage>
        <taxon>Bacteria</taxon>
        <taxon>Bacillati</taxon>
        <taxon>Actinomycetota</taxon>
        <taxon>Actinomycetes</taxon>
        <taxon>Micromonosporales</taxon>
        <taxon>Micromonosporaceae</taxon>
    </lineage>
</organism>
<name>A0A6F8XW59_9ACTN</name>
<dbReference type="AlphaFoldDB" id="A0A6F8XW59"/>
<dbReference type="Proteomes" id="UP000502508">
    <property type="component" value="Chromosome"/>
</dbReference>
<evidence type="ECO:0000313" key="2">
    <source>
        <dbReference type="Proteomes" id="UP000502508"/>
    </source>
</evidence>